<comment type="subcellular location">
    <subcellularLocation>
        <location evidence="1">Mitochondrion membrane</location>
    </subcellularLocation>
</comment>
<protein>
    <recommendedName>
        <fullName evidence="6">ATP synthase subunit K, mitochondrial</fullName>
    </recommendedName>
</protein>
<sequence length="71" mass="7936">MANFYLIAGRKIPTYKISMAFLGLYSGLAYYATRPKKQDFSVPPPITSSSDDELKFIEEFIAAAEKEDAAH</sequence>
<evidence type="ECO:0000256" key="3">
    <source>
        <dbReference type="ARBA" id="ARBA00023136"/>
    </source>
</evidence>
<dbReference type="Proteomes" id="UP000245609">
    <property type="component" value="Unassembled WGS sequence"/>
</dbReference>
<dbReference type="STRING" id="133381.A0A2T9YNR3"/>
<name>A0A2T9YNR3_9FUNG</name>
<dbReference type="InterPro" id="IPR021278">
    <property type="entry name" value="ATP19"/>
</dbReference>
<dbReference type="AlphaFoldDB" id="A0A2T9YNR3"/>
<keyword evidence="5" id="KW-1185">Reference proteome</keyword>
<dbReference type="OrthoDB" id="2094445at2759"/>
<comment type="caution">
    <text evidence="4">The sequence shown here is derived from an EMBL/GenBank/DDBJ whole genome shotgun (WGS) entry which is preliminary data.</text>
</comment>
<dbReference type="PANTHER" id="PTHR28074:SF1">
    <property type="entry name" value="ATP SYNTHASE SUBUNIT K, MITOCHONDRIAL"/>
    <property type="match status" value="1"/>
</dbReference>
<keyword evidence="2" id="KW-0496">Mitochondrion</keyword>
<reference evidence="4 5" key="1">
    <citation type="journal article" date="2018" name="MBio">
        <title>Comparative Genomics Reveals the Core Gene Toolbox for the Fungus-Insect Symbiosis.</title>
        <authorList>
            <person name="Wang Y."/>
            <person name="Stata M."/>
            <person name="Wang W."/>
            <person name="Stajich J.E."/>
            <person name="White M.M."/>
            <person name="Moncalvo J.M."/>
        </authorList>
    </citation>
    <scope>NUCLEOTIDE SEQUENCE [LARGE SCALE GENOMIC DNA]</scope>
    <source>
        <strain evidence="4 5">SC-DP-2</strain>
    </source>
</reference>
<accession>A0A2T9YNR3</accession>
<evidence type="ECO:0000256" key="2">
    <source>
        <dbReference type="ARBA" id="ARBA00023128"/>
    </source>
</evidence>
<evidence type="ECO:0000256" key="1">
    <source>
        <dbReference type="ARBA" id="ARBA00004325"/>
    </source>
</evidence>
<dbReference type="PANTHER" id="PTHR28074">
    <property type="entry name" value="ATP SYNTHASE SUBUNIT K, MITOCHONDRIAL"/>
    <property type="match status" value="1"/>
</dbReference>
<evidence type="ECO:0008006" key="6">
    <source>
        <dbReference type="Google" id="ProtNLM"/>
    </source>
</evidence>
<evidence type="ECO:0000313" key="4">
    <source>
        <dbReference type="EMBL" id="PVU93904.1"/>
    </source>
</evidence>
<evidence type="ECO:0000313" key="5">
    <source>
        <dbReference type="Proteomes" id="UP000245609"/>
    </source>
</evidence>
<dbReference type="Pfam" id="PF11022">
    <property type="entry name" value="ATP19"/>
    <property type="match status" value="1"/>
</dbReference>
<proteinExistence type="predicted"/>
<dbReference type="GO" id="GO:0015986">
    <property type="term" value="P:proton motive force-driven ATP synthesis"/>
    <property type="evidence" value="ECO:0007669"/>
    <property type="project" value="TreeGrafter"/>
</dbReference>
<gene>
    <name evidence="4" type="ORF">BB560_005974</name>
</gene>
<dbReference type="GO" id="GO:0031966">
    <property type="term" value="C:mitochondrial membrane"/>
    <property type="evidence" value="ECO:0007669"/>
    <property type="project" value="UniProtKB-SubCell"/>
</dbReference>
<keyword evidence="3" id="KW-0472">Membrane</keyword>
<organism evidence="4 5">
    <name type="scientific">Smittium megazygosporum</name>
    <dbReference type="NCBI Taxonomy" id="133381"/>
    <lineage>
        <taxon>Eukaryota</taxon>
        <taxon>Fungi</taxon>
        <taxon>Fungi incertae sedis</taxon>
        <taxon>Zoopagomycota</taxon>
        <taxon>Kickxellomycotina</taxon>
        <taxon>Harpellomycetes</taxon>
        <taxon>Harpellales</taxon>
        <taxon>Legeriomycetaceae</taxon>
        <taxon>Smittium</taxon>
    </lineage>
</organism>
<dbReference type="EMBL" id="MBFS01002684">
    <property type="protein sequence ID" value="PVU93904.1"/>
    <property type="molecule type" value="Genomic_DNA"/>
</dbReference>